<dbReference type="AlphaFoldDB" id="A0A329X694"/>
<dbReference type="Proteomes" id="UP000250919">
    <property type="component" value="Unassembled WGS sequence"/>
</dbReference>
<accession>A0A329X694</accession>
<dbReference type="EMBL" id="NSCM01000023">
    <property type="protein sequence ID" value="RAX11490.1"/>
    <property type="molecule type" value="Genomic_DNA"/>
</dbReference>
<sequence>MKLELTILNGPRKNELIELFEQDSTHYASPYILEDEAIDIKISLDSAYERVCLSLHENEIEYTDIFHDIRNNKWVYTWHPKKTINYQYETFFHNYFGIAEFFLILEHDEKEKLVLFQKIDVLAKKINAERVNDMLSFLAKHNNDALYSFFRVTRRNAGFKDGDTPADIFLEWMEKTIKNLSQLIDAILFEPITKLTTKYQFIAPTESTNVDDQTLSWICDNIEELFETPQEQDAILEYNGKFYSSLKIRESSLCNDSDVYENQVLHGFITTLKLAVSGLLAGFETPTQYQEKNNTYSEYVSFYNQIRKFQRKINHNKIKKCKEMLIYLNHIKRKLNKRIPVKRQLTGIPTLTMKVKNHKTYLSIFNKIISWYRFGSPDWSTQEELLSLKSIPKLFEYYSLFYLKEILDKYFRYTTPFDSNDGKSFFCYKINNTRITLHYEPKYWMHKNKKSGEESLINSENWTINNGKINIRNHFSKNSNRSPDFVITVENGVSRYHYILDAKYTTHKKGFTHYLPELTMKYLHGLHDISSKNKNILGLTVITPNISAIIKHYHTDSFNIFSDNPIEPSLNVGSISPGQEFQNNFIFEKMIGLIVDKMCKKFESRELPNIIQESA</sequence>
<evidence type="ECO:0000313" key="4">
    <source>
        <dbReference type="Proteomes" id="UP000250919"/>
    </source>
</evidence>
<reference evidence="2 5" key="3">
    <citation type="submission" date="2019-12" db="EMBL/GenBank/DDBJ databases">
        <title>Engineering Photorhabdus to improve their lethality against agricultural pests.</title>
        <authorList>
            <person name="Machado R.A.R."/>
        </authorList>
    </citation>
    <scope>NUCLEOTIDE SEQUENCE [LARGE SCALE GENOMIC DNA]</scope>
    <source>
        <strain evidence="2 5">M-CN4</strain>
    </source>
</reference>
<dbReference type="GeneID" id="88806848"/>
<evidence type="ECO:0000259" key="1">
    <source>
        <dbReference type="Pfam" id="PF09823"/>
    </source>
</evidence>
<dbReference type="InterPro" id="IPR018633">
    <property type="entry name" value="DUF2357"/>
</dbReference>
<organism evidence="3 4">
    <name type="scientific">Photorhabdus bodei</name>
    <dbReference type="NCBI Taxonomy" id="2029681"/>
    <lineage>
        <taxon>Bacteria</taxon>
        <taxon>Pseudomonadati</taxon>
        <taxon>Pseudomonadota</taxon>
        <taxon>Gammaproteobacteria</taxon>
        <taxon>Enterobacterales</taxon>
        <taxon>Morganellaceae</taxon>
        <taxon>Photorhabdus</taxon>
    </lineage>
</organism>
<evidence type="ECO:0000313" key="5">
    <source>
        <dbReference type="Proteomes" id="UP000466619"/>
    </source>
</evidence>
<comment type="caution">
    <text evidence="3">The sequence shown here is derived from an EMBL/GenBank/DDBJ whole genome shotgun (WGS) entry which is preliminary data.</text>
</comment>
<dbReference type="Pfam" id="PF09823">
    <property type="entry name" value="DUF2357"/>
    <property type="match status" value="1"/>
</dbReference>
<feature type="domain" description="DUF2357" evidence="1">
    <location>
        <begin position="92"/>
        <end position="322"/>
    </location>
</feature>
<evidence type="ECO:0000313" key="3">
    <source>
        <dbReference type="EMBL" id="RAX11490.1"/>
    </source>
</evidence>
<dbReference type="Proteomes" id="UP000466619">
    <property type="component" value="Unassembled WGS sequence"/>
</dbReference>
<dbReference type="RefSeq" id="WP_112895688.1">
    <property type="nucleotide sequence ID" value="NZ_CAWNYH010000023.1"/>
</dbReference>
<dbReference type="EMBL" id="WSFC01000032">
    <property type="protein sequence ID" value="NDL04417.1"/>
    <property type="molecule type" value="Genomic_DNA"/>
</dbReference>
<keyword evidence="5" id="KW-1185">Reference proteome</keyword>
<reference evidence="3 4" key="2">
    <citation type="journal article" date="2018" name="Int. J. Syst. Evol. Microbiol.">
        <title>Whole-genome-based revisit of Photorhabdus phylogeny: proposal for the elevation of most Photorhabdus subspecies to the species level and description of one novel species Photorhabdus bodei sp. nov., and one novel subspecies Photorhabdus laumondii subsp. clarkei subsp. nov.</title>
        <authorList>
            <person name="Machado R.A.R."/>
            <person name="Wuthrich D."/>
            <person name="Kuhnert P."/>
            <person name="Arce C.C.M."/>
            <person name="Thonen L."/>
            <person name="Ruiz C."/>
            <person name="Zhang X."/>
            <person name="Robert C.A.M."/>
            <person name="Karimi J."/>
            <person name="Kamali S."/>
            <person name="Ma J."/>
            <person name="Bruggmann R."/>
            <person name="Erb M."/>
        </authorList>
    </citation>
    <scope>NUCLEOTIDE SEQUENCE [LARGE SCALE GENOMIC DNA]</scope>
    <source>
        <strain evidence="3 4">LJ24-63</strain>
    </source>
</reference>
<evidence type="ECO:0000313" key="2">
    <source>
        <dbReference type="EMBL" id="NDL04417.1"/>
    </source>
</evidence>
<name>A0A329X694_9GAMM</name>
<gene>
    <name evidence="3" type="ORF">CKY02_13415</name>
    <name evidence="2" type="ORF">GPY48_14720</name>
</gene>
<protein>
    <submittedName>
        <fullName evidence="2">DUF2357 domain-containing protein</fullName>
    </submittedName>
</protein>
<reference evidence="3" key="1">
    <citation type="submission" date="2017-08" db="EMBL/GenBank/DDBJ databases">
        <authorList>
            <person name="de Groot N.N."/>
        </authorList>
    </citation>
    <scope>NUCLEOTIDE SEQUENCE</scope>
    <source>
        <strain evidence="3">LJ24-63</strain>
    </source>
</reference>
<proteinExistence type="predicted"/>